<dbReference type="Proteomes" id="UP000815325">
    <property type="component" value="Unassembled WGS sequence"/>
</dbReference>
<feature type="region of interest" description="Disordered" evidence="1">
    <location>
        <begin position="234"/>
        <end position="313"/>
    </location>
</feature>
<organism evidence="2 3">
    <name type="scientific">Dunaliella salina</name>
    <name type="common">Green alga</name>
    <name type="synonym">Protococcus salinus</name>
    <dbReference type="NCBI Taxonomy" id="3046"/>
    <lineage>
        <taxon>Eukaryota</taxon>
        <taxon>Viridiplantae</taxon>
        <taxon>Chlorophyta</taxon>
        <taxon>core chlorophytes</taxon>
        <taxon>Chlorophyceae</taxon>
        <taxon>CS clade</taxon>
        <taxon>Chlamydomonadales</taxon>
        <taxon>Dunaliellaceae</taxon>
        <taxon>Dunaliella</taxon>
    </lineage>
</organism>
<feature type="region of interest" description="Disordered" evidence="1">
    <location>
        <begin position="604"/>
        <end position="642"/>
    </location>
</feature>
<reference evidence="2" key="1">
    <citation type="submission" date="2017-08" db="EMBL/GenBank/DDBJ databases">
        <authorList>
            <person name="Polle J.E."/>
            <person name="Barry K."/>
            <person name="Cushman J."/>
            <person name="Schmutz J."/>
            <person name="Tran D."/>
            <person name="Hathwaick L.T."/>
            <person name="Yim W.C."/>
            <person name="Jenkins J."/>
            <person name="Mckie-Krisberg Z.M."/>
            <person name="Prochnik S."/>
            <person name="Lindquist E."/>
            <person name="Dockter R.B."/>
            <person name="Adam C."/>
            <person name="Molina H."/>
            <person name="Bunkerborg J."/>
            <person name="Jin E."/>
            <person name="Buchheim M."/>
            <person name="Magnuson J."/>
        </authorList>
    </citation>
    <scope>NUCLEOTIDE SEQUENCE</scope>
    <source>
        <strain evidence="2">CCAP 19/18</strain>
    </source>
</reference>
<feature type="region of interest" description="Disordered" evidence="1">
    <location>
        <begin position="353"/>
        <end position="435"/>
    </location>
</feature>
<feature type="compositionally biased region" description="Polar residues" evidence="1">
    <location>
        <begin position="421"/>
        <end position="435"/>
    </location>
</feature>
<sequence length="700" mass="72849">MQHPPHHHASPPQQAHRAKQRLLHHGAPSSARLPLKSVGQSFESRPTSGHQSSYPSNTPPSPARPPSTAQVGSLANTALPASRPASSPLGLIHTPSRMANIPTLATTTAPAPPSRSSTPLTPTSLNAPSPLTPTSTEAHDFSQHTQHAGGEDELTSPKTPTLPKANEAMHTKASDSPFGPHDSVPRPATPCAAKRGPLPADALARPHSIHMPLPAASLPASPAGCCTADRARSPGNAGHTSLGGAGRTWDLAQLPPGSQTMSVGERGPTPHPWTPPLQAPRLHPPSPPFSFSSTGTHRSPVSISRHTPTSKSPLAGAALDMTWEGMRTHAEAPYALKESSLILSLLQSVRGAAPPNSIPHQHRPRPRTSELLNAPTSNIRSSPASLRKLATPSPNDASAANPLTTALPPNSARPIMVPPSNLGQQHQGTCATASGTPSIGRQCHDLGVGANQPTRHVPSPISADLDPVHPAASPQQHHQSLPAPPLTWPASPPLHLPPLHSPLMGVSSLEKPAGTAEPTTLSRQPLLGQGPSVIYQHPKSQRGLYDTTHLLPPLSSVDPLDLGEGCPPEVQELLMNKLRKWLPLPYKGGGAAGGGPVGISCGETSTEECQGDEDGQDVGKGEEQGAQCRGRQATTAHGPWPADHSKCAGPLCRAAQVGKGQWWAPGNDDWPFAQGGAASGADRAGLRHQLIASFTQYGCT</sequence>
<protein>
    <submittedName>
        <fullName evidence="2">Uncharacterized protein</fullName>
    </submittedName>
</protein>
<feature type="compositionally biased region" description="Pro residues" evidence="1">
    <location>
        <begin position="482"/>
        <end position="500"/>
    </location>
</feature>
<gene>
    <name evidence="2" type="ORF">DUNSADRAFT_17730</name>
</gene>
<feature type="region of interest" description="Disordered" evidence="1">
    <location>
        <begin position="448"/>
        <end position="529"/>
    </location>
</feature>
<feature type="compositionally biased region" description="Acidic residues" evidence="1">
    <location>
        <begin position="605"/>
        <end position="616"/>
    </location>
</feature>
<feature type="compositionally biased region" description="Low complexity" evidence="1">
    <location>
        <begin position="102"/>
        <end position="136"/>
    </location>
</feature>
<dbReference type="EMBL" id="MU069523">
    <property type="protein sequence ID" value="KAF5840129.1"/>
    <property type="molecule type" value="Genomic_DNA"/>
</dbReference>
<feature type="compositionally biased region" description="Polar residues" evidence="1">
    <location>
        <begin position="370"/>
        <end position="384"/>
    </location>
</feature>
<feature type="region of interest" description="Disordered" evidence="1">
    <location>
        <begin position="1"/>
        <end position="198"/>
    </location>
</feature>
<comment type="caution">
    <text evidence="2">The sequence shown here is derived from an EMBL/GenBank/DDBJ whole genome shotgun (WGS) entry which is preliminary data.</text>
</comment>
<keyword evidence="3" id="KW-1185">Reference proteome</keyword>
<feature type="compositionally biased region" description="Pro residues" evidence="1">
    <location>
        <begin position="269"/>
        <end position="288"/>
    </location>
</feature>
<feature type="compositionally biased region" description="Polar residues" evidence="1">
    <location>
        <begin position="294"/>
        <end position="312"/>
    </location>
</feature>
<feature type="compositionally biased region" description="Polar residues" evidence="1">
    <location>
        <begin position="392"/>
        <end position="408"/>
    </location>
</feature>
<accession>A0ABQ7GZU8</accession>
<name>A0ABQ7GZU8_DUNSA</name>
<evidence type="ECO:0000313" key="3">
    <source>
        <dbReference type="Proteomes" id="UP000815325"/>
    </source>
</evidence>
<evidence type="ECO:0000313" key="2">
    <source>
        <dbReference type="EMBL" id="KAF5840129.1"/>
    </source>
</evidence>
<proteinExistence type="predicted"/>
<evidence type="ECO:0000256" key="1">
    <source>
        <dbReference type="SAM" id="MobiDB-lite"/>
    </source>
</evidence>
<feature type="compositionally biased region" description="Polar residues" evidence="1">
    <location>
        <begin position="38"/>
        <end position="54"/>
    </location>
</feature>